<feature type="repeat" description="WD" evidence="9">
    <location>
        <begin position="389"/>
        <end position="430"/>
    </location>
</feature>
<dbReference type="PANTHER" id="PTHR22851:SF0">
    <property type="entry name" value="DDB1- AND CUL4-ASSOCIATED FACTOR 13"/>
    <property type="match status" value="1"/>
</dbReference>
<evidence type="ECO:0000256" key="2">
    <source>
        <dbReference type="ARBA" id="ARBA00005649"/>
    </source>
</evidence>
<dbReference type="InterPro" id="IPR051733">
    <property type="entry name" value="WD_repeat_DCAF13/WDSOF1"/>
</dbReference>
<dbReference type="Pfam" id="PF04158">
    <property type="entry name" value="Sof1"/>
    <property type="match status" value="1"/>
</dbReference>
<dbReference type="GO" id="GO:0000462">
    <property type="term" value="P:maturation of SSU-rRNA from tricistronic rRNA transcript (SSU-rRNA, 5.8S rRNA, LSU-rRNA)"/>
    <property type="evidence" value="ECO:0007669"/>
    <property type="project" value="TreeGrafter"/>
</dbReference>
<evidence type="ECO:0000256" key="8">
    <source>
        <dbReference type="ARBA" id="ARBA00032239"/>
    </source>
</evidence>
<feature type="compositionally biased region" description="Acidic residues" evidence="10">
    <location>
        <begin position="211"/>
        <end position="220"/>
    </location>
</feature>
<dbReference type="Gene3D" id="2.130.10.10">
    <property type="entry name" value="YVTN repeat-like/Quinoprotein amine dehydrogenase"/>
    <property type="match status" value="2"/>
</dbReference>
<dbReference type="InterPro" id="IPR001680">
    <property type="entry name" value="WD40_rpt"/>
</dbReference>
<dbReference type="PROSITE" id="PS00678">
    <property type="entry name" value="WD_REPEATS_1"/>
    <property type="match status" value="1"/>
</dbReference>
<evidence type="ECO:0000259" key="11">
    <source>
        <dbReference type="Pfam" id="PF04158"/>
    </source>
</evidence>
<evidence type="ECO:0000256" key="6">
    <source>
        <dbReference type="ARBA" id="ARBA00023242"/>
    </source>
</evidence>
<feature type="compositionally biased region" description="Acidic residues" evidence="10">
    <location>
        <begin position="188"/>
        <end position="202"/>
    </location>
</feature>
<dbReference type="PANTHER" id="PTHR22851">
    <property type="entry name" value="U3 SMALL NUCLEOLAR RNA U3 SNORNA ASSOCIATED PROTEIN"/>
    <property type="match status" value="1"/>
</dbReference>
<sequence>MTINNAGVRATRPCIHEEFTRQRKTDRQVIQRNRDPVLHPFEKAKEVKRAVNAAKLQKLFSKPFVANMAGHVGGVQCMSKHPWDLRAMISGSEDGEIRVWDMTNHETIWRAEKAHVGVVRGVCTIPHTRRFLSVGNDRLVKIWGPESSNAAEDAAANFDHEDVTTLSFAERARLSNLRTLGAPKLGAEQDEDDDDEDEDEEGDVYKRYSGDDDSDAEEEPAEGRVERMARMASSQTRGLVRDATGISRTAVNLGPRKVTPLATYTGTEGFNAVDHHRTKRMFATSSSVISLWDVDRAAPTCTMEWGADTINTVRFNPTEVDVLASCGTDRTVILYDVRTQSALSKITCALKANAIGWNPMRSANFATASEDGSVYVFDMRNMTEPFKKYWGHTSAVTDVDFSPTGASLATASYDRSIRIFHVGQSTSEAMYYTRRMRNVFCVKYTMDAKYVVSGSNDGNLRLWKAVAHEKLGPMVRAQRDALDYQERLKNRYRRVPVVQKVLNSSITPSYIKTARRLEGELKDGLMRRAEKAGANEVAKVKARLTKSVLQVHE</sequence>
<comment type="subcellular location">
    <subcellularLocation>
        <location evidence="1">Nucleus</location>
        <location evidence="1">Nucleolus</location>
    </subcellularLocation>
</comment>
<feature type="repeat" description="WD" evidence="9">
    <location>
        <begin position="68"/>
        <end position="110"/>
    </location>
</feature>
<evidence type="ECO:0000256" key="7">
    <source>
        <dbReference type="ARBA" id="ARBA00023274"/>
    </source>
</evidence>
<dbReference type="InterPro" id="IPR020472">
    <property type="entry name" value="WD40_PAC1"/>
</dbReference>
<evidence type="ECO:0000313" key="12">
    <source>
        <dbReference type="EMBL" id="KAJ1925285.1"/>
    </source>
</evidence>
<dbReference type="Proteomes" id="UP001150569">
    <property type="component" value="Unassembled WGS sequence"/>
</dbReference>
<reference evidence="12" key="1">
    <citation type="submission" date="2022-07" db="EMBL/GenBank/DDBJ databases">
        <title>Phylogenomic reconstructions and comparative analyses of Kickxellomycotina fungi.</title>
        <authorList>
            <person name="Reynolds N.K."/>
            <person name="Stajich J.E."/>
            <person name="Barry K."/>
            <person name="Grigoriev I.V."/>
            <person name="Crous P."/>
            <person name="Smith M.E."/>
        </authorList>
    </citation>
    <scope>NUCLEOTIDE SEQUENCE</scope>
    <source>
        <strain evidence="12">RSA 861</strain>
    </source>
</reference>
<evidence type="ECO:0000256" key="5">
    <source>
        <dbReference type="ARBA" id="ARBA00022737"/>
    </source>
</evidence>
<evidence type="ECO:0000256" key="1">
    <source>
        <dbReference type="ARBA" id="ARBA00004604"/>
    </source>
</evidence>
<keyword evidence="6" id="KW-0539">Nucleus</keyword>
<keyword evidence="4 9" id="KW-0853">WD repeat</keyword>
<dbReference type="OrthoDB" id="10249065at2759"/>
<comment type="caution">
    <text evidence="12">The sequence shown here is derived from an EMBL/GenBank/DDBJ whole genome shotgun (WGS) entry which is preliminary data.</text>
</comment>
<dbReference type="GO" id="GO:0032040">
    <property type="term" value="C:small-subunit processome"/>
    <property type="evidence" value="ECO:0007669"/>
    <property type="project" value="TreeGrafter"/>
</dbReference>
<dbReference type="InterPro" id="IPR007287">
    <property type="entry name" value="Sof1"/>
</dbReference>
<keyword evidence="5" id="KW-0677">Repeat</keyword>
<dbReference type="InterPro" id="IPR015943">
    <property type="entry name" value="WD40/YVTN_repeat-like_dom_sf"/>
</dbReference>
<name>A0A9W8DZ61_9FUNG</name>
<feature type="region of interest" description="Disordered" evidence="10">
    <location>
        <begin position="180"/>
        <end position="238"/>
    </location>
</feature>
<evidence type="ECO:0000313" key="13">
    <source>
        <dbReference type="Proteomes" id="UP001150569"/>
    </source>
</evidence>
<accession>A0A9W8DZ61</accession>
<proteinExistence type="inferred from homology"/>
<dbReference type="AlphaFoldDB" id="A0A9W8DZ61"/>
<evidence type="ECO:0000256" key="9">
    <source>
        <dbReference type="PROSITE-ProRule" id="PRU00221"/>
    </source>
</evidence>
<organism evidence="12 13">
    <name type="scientific">Tieghemiomyces parasiticus</name>
    <dbReference type="NCBI Taxonomy" id="78921"/>
    <lineage>
        <taxon>Eukaryota</taxon>
        <taxon>Fungi</taxon>
        <taxon>Fungi incertae sedis</taxon>
        <taxon>Zoopagomycota</taxon>
        <taxon>Kickxellomycotina</taxon>
        <taxon>Dimargaritomycetes</taxon>
        <taxon>Dimargaritales</taxon>
        <taxon>Dimargaritaceae</taxon>
        <taxon>Tieghemiomyces</taxon>
    </lineage>
</organism>
<evidence type="ECO:0000256" key="10">
    <source>
        <dbReference type="SAM" id="MobiDB-lite"/>
    </source>
</evidence>
<dbReference type="InterPro" id="IPR036322">
    <property type="entry name" value="WD40_repeat_dom_sf"/>
</dbReference>
<protein>
    <recommendedName>
        <fullName evidence="3">DDB1- and CUL4-associated factor 13</fullName>
    </recommendedName>
    <alternativeName>
        <fullName evidence="8">WD repeat and SOF domain-containing protein 1</fullName>
    </alternativeName>
</protein>
<feature type="repeat" description="WD" evidence="9">
    <location>
        <begin position="112"/>
        <end position="153"/>
    </location>
</feature>
<dbReference type="EMBL" id="JANBPT010000230">
    <property type="protein sequence ID" value="KAJ1925285.1"/>
    <property type="molecule type" value="Genomic_DNA"/>
</dbReference>
<feature type="repeat" description="WD" evidence="9">
    <location>
        <begin position="432"/>
        <end position="464"/>
    </location>
</feature>
<gene>
    <name evidence="12" type="primary">sof1_1</name>
    <name evidence="12" type="ORF">IWQ60_004655</name>
</gene>
<dbReference type="PRINTS" id="PR00320">
    <property type="entry name" value="GPROTEINBRPT"/>
</dbReference>
<evidence type="ECO:0000256" key="4">
    <source>
        <dbReference type="ARBA" id="ARBA00022574"/>
    </source>
</evidence>
<dbReference type="PROSITE" id="PS50294">
    <property type="entry name" value="WD_REPEATS_REGION"/>
    <property type="match status" value="3"/>
</dbReference>
<feature type="domain" description="Sof1-like protein" evidence="11">
    <location>
        <begin position="465"/>
        <end position="539"/>
    </location>
</feature>
<keyword evidence="7" id="KW-0687">Ribonucleoprotein</keyword>
<comment type="similarity">
    <text evidence="2">Belongs to the WD repeat DCAF13/WDSOF1 family.</text>
</comment>
<dbReference type="SUPFAM" id="SSF50978">
    <property type="entry name" value="WD40 repeat-like"/>
    <property type="match status" value="1"/>
</dbReference>
<dbReference type="Pfam" id="PF00400">
    <property type="entry name" value="WD40"/>
    <property type="match status" value="4"/>
</dbReference>
<dbReference type="InterPro" id="IPR019775">
    <property type="entry name" value="WD40_repeat_CS"/>
</dbReference>
<keyword evidence="13" id="KW-1185">Reference proteome</keyword>
<evidence type="ECO:0000256" key="3">
    <source>
        <dbReference type="ARBA" id="ARBA00021762"/>
    </source>
</evidence>
<dbReference type="PROSITE" id="PS50082">
    <property type="entry name" value="WD_REPEATS_2"/>
    <property type="match status" value="4"/>
</dbReference>
<dbReference type="SMART" id="SM00320">
    <property type="entry name" value="WD40"/>
    <property type="match status" value="7"/>
</dbReference>